<organism evidence="2 3">
    <name type="scientific">Ophiostoma piceae (strain UAMH 11346)</name>
    <name type="common">Sap stain fungus</name>
    <dbReference type="NCBI Taxonomy" id="1262450"/>
    <lineage>
        <taxon>Eukaryota</taxon>
        <taxon>Fungi</taxon>
        <taxon>Dikarya</taxon>
        <taxon>Ascomycota</taxon>
        <taxon>Pezizomycotina</taxon>
        <taxon>Sordariomycetes</taxon>
        <taxon>Sordariomycetidae</taxon>
        <taxon>Ophiostomatales</taxon>
        <taxon>Ophiostomataceae</taxon>
        <taxon>Ophiostoma</taxon>
    </lineage>
</organism>
<feature type="compositionally biased region" description="Low complexity" evidence="1">
    <location>
        <begin position="956"/>
        <end position="969"/>
    </location>
</feature>
<dbReference type="VEuPathDB" id="FungiDB:F503_05033"/>
<gene>
    <name evidence="2" type="ORF">F503_05033</name>
</gene>
<protein>
    <submittedName>
        <fullName evidence="2">Sh3 domain-containing protein</fullName>
    </submittedName>
</protein>
<reference evidence="2 3" key="1">
    <citation type="journal article" date="2013" name="BMC Genomics">
        <title>The genome and transcriptome of the pine saprophyte Ophiostoma piceae, and a comparison with the bark beetle-associated pine pathogen Grosmannia clavigera.</title>
        <authorList>
            <person name="Haridas S."/>
            <person name="Wang Y."/>
            <person name="Lim L."/>
            <person name="Massoumi Alamouti S."/>
            <person name="Jackman S."/>
            <person name="Docking R."/>
            <person name="Robertson G."/>
            <person name="Birol I."/>
            <person name="Bohlmann J."/>
            <person name="Breuil C."/>
        </authorList>
    </citation>
    <scope>NUCLEOTIDE SEQUENCE [LARGE SCALE GENOMIC DNA]</scope>
    <source>
        <strain evidence="2 3">UAMH 11346</strain>
    </source>
</reference>
<feature type="region of interest" description="Disordered" evidence="1">
    <location>
        <begin position="239"/>
        <end position="382"/>
    </location>
</feature>
<feature type="compositionally biased region" description="Basic and acidic residues" evidence="1">
    <location>
        <begin position="459"/>
        <end position="469"/>
    </location>
</feature>
<name>S3CTC3_OPHP1</name>
<dbReference type="HOGENOM" id="CLU_010107_0_0_1"/>
<evidence type="ECO:0000256" key="1">
    <source>
        <dbReference type="SAM" id="MobiDB-lite"/>
    </source>
</evidence>
<dbReference type="AlphaFoldDB" id="S3CTC3"/>
<feature type="compositionally biased region" description="Low complexity" evidence="1">
    <location>
        <begin position="439"/>
        <end position="457"/>
    </location>
</feature>
<keyword evidence="3" id="KW-1185">Reference proteome</keyword>
<dbReference type="InterPro" id="IPR036028">
    <property type="entry name" value="SH3-like_dom_sf"/>
</dbReference>
<dbReference type="Proteomes" id="UP000016923">
    <property type="component" value="Unassembled WGS sequence"/>
</dbReference>
<feature type="region of interest" description="Disordered" evidence="1">
    <location>
        <begin position="412"/>
        <end position="475"/>
    </location>
</feature>
<feature type="compositionally biased region" description="Acidic residues" evidence="1">
    <location>
        <begin position="303"/>
        <end position="317"/>
    </location>
</feature>
<feature type="compositionally biased region" description="Low complexity" evidence="1">
    <location>
        <begin position="331"/>
        <end position="345"/>
    </location>
</feature>
<feature type="region of interest" description="Disordered" evidence="1">
    <location>
        <begin position="926"/>
        <end position="969"/>
    </location>
</feature>
<accession>S3CTC3</accession>
<dbReference type="EMBL" id="KE148146">
    <property type="protein sequence ID" value="EPE09938.1"/>
    <property type="molecule type" value="Genomic_DNA"/>
</dbReference>
<dbReference type="OrthoDB" id="5243589at2759"/>
<evidence type="ECO:0000313" key="3">
    <source>
        <dbReference type="Proteomes" id="UP000016923"/>
    </source>
</evidence>
<dbReference type="STRING" id="1262450.S3CTC3"/>
<dbReference type="SUPFAM" id="SSF50044">
    <property type="entry name" value="SH3-domain"/>
    <property type="match status" value="1"/>
</dbReference>
<feature type="compositionally biased region" description="Polar residues" evidence="1">
    <location>
        <begin position="413"/>
        <end position="427"/>
    </location>
</feature>
<dbReference type="OMA" id="WSGTNAK"/>
<feature type="compositionally biased region" description="Pro residues" evidence="1">
    <location>
        <begin position="251"/>
        <end position="269"/>
    </location>
</feature>
<feature type="region of interest" description="Disordered" evidence="1">
    <location>
        <begin position="202"/>
        <end position="226"/>
    </location>
</feature>
<dbReference type="eggNOG" id="ENOG502SQTP">
    <property type="taxonomic scope" value="Eukaryota"/>
</dbReference>
<evidence type="ECO:0000313" key="2">
    <source>
        <dbReference type="EMBL" id="EPE09938.1"/>
    </source>
</evidence>
<proteinExistence type="predicted"/>
<feature type="compositionally biased region" description="Low complexity" evidence="1">
    <location>
        <begin position="940"/>
        <end position="949"/>
    </location>
</feature>
<sequence>MDEQIEFLLLSPFQDIIEKAQSAIDNARTAADDDMLKAAQSLLKEGERGRKTVDGVAQRQLKTYAENFIAALNEAREITDPVDELSTLIYDLEDYTEPDSFDAEKFKEYSKAAQKTTMAIVPLLRRMKLEVPAPAAASIIVASPTMSAGVMRVNSRGSIPSVYTDSSDRQRDDLINAWASGPGAVAAAAAAAQAEQLPQMGALSGPDLGWNNGRQQRSSPPPPVPAIPAAQLVNSLRHSAGSSPTMMLPSIPEPPAPAPAHVPPPPMPTTNPWQVGPRPSVSTITEDDELGILVNSQTVDDSTGFDEREDGEGGDIDALDRRRRISTASRPDSPTIPSPTSAAPDVPLPPVPGNESPARQNGRFVVPLPPPPIPRRHDEGSDYWEERRLNNMSPRTPTIPTPRYSTMPPMRHTSGSYPQMQSSQPQHTGHVGSRESRISTATASTVSSTTNGSVFSTDSNHHNATRESALDPISPIVGPVSSSPLDEGLSAQLLASFASGGAQSPPGPAPAFPGLSRGVPPVPKKHSVSSNAGLEVLQPPAPISVPPVVIDSGLIPVESPTQTARASVPNELVIHRTPDCNIGPASAFHLLKGFCEGAKEVQRGERGVRQIRKLSYSGSGAYAAKCTHCLYELQWSEVEKDRQNHPSANYRMHGIAFRLRFLSKSHLPAKQVDDPLYACLFCLHEGRTLEESDATVFFSQGQLFAHLARHPRPLPNVPGVTVIDGEEAPPDLRYNYDLHFTNPPTHSDLAGIRPELDRLPTAIAVETFRKSHGTLRRPFDSAMPIQFPAGSKIVGIEFPAKYKGEWAVGWFDNIRGPFPIETVRLEPPPRHEMRAQAPSALRATVRWKWATSSTYKNSDWLRLDKNEVVTDIIWSHPDHWCWAGMSSRGKWGYFPQSHIEPNSLTEPSPGSDSASVISVVSHERVPALNGNSNGGGSGGFFSRLRSNNNAPPPARRPMSISSHSTSSSR</sequence>